<evidence type="ECO:0008006" key="4">
    <source>
        <dbReference type="Google" id="ProtNLM"/>
    </source>
</evidence>
<dbReference type="InterPro" id="IPR021414">
    <property type="entry name" value="DUF3054"/>
</dbReference>
<feature type="transmembrane region" description="Helical" evidence="1">
    <location>
        <begin position="37"/>
        <end position="58"/>
    </location>
</feature>
<proteinExistence type="predicted"/>
<feature type="transmembrane region" description="Helical" evidence="1">
    <location>
        <begin position="7"/>
        <end position="25"/>
    </location>
</feature>
<keyword evidence="3" id="KW-1185">Reference proteome</keyword>
<keyword evidence="1" id="KW-1133">Transmembrane helix</keyword>
<dbReference type="eggNOG" id="ENOG5031JFQ">
    <property type="taxonomic scope" value="Bacteria"/>
</dbReference>
<dbReference type="PATRIC" id="fig|1224163.3.peg.2411"/>
<sequence length="127" mass="13740">MSRASAIIADVVAIAVFALLARMAHQSDDMPFTFGGWLSTLWPFLIGVAAAWVVIAAAKWDGAKLHPAGWVAWLIVVVVGLSIWGIRNQAFPHWSFIIVASVMSVILMLGWRAVATAVTRRKTTVAV</sequence>
<dbReference type="AlphaFoldDB" id="S5T5E7"/>
<reference evidence="2 3" key="1">
    <citation type="submission" date="2012-11" db="EMBL/GenBank/DDBJ databases">
        <title>The complete genome sequence of Corynebacterium maris Coryn-1 (=DSM 45190).</title>
        <authorList>
            <person name="Schaffert L."/>
            <person name="Albersmeier A."/>
            <person name="Kalinowski J."/>
            <person name="Ruckert C."/>
        </authorList>
    </citation>
    <scope>NUCLEOTIDE SEQUENCE [LARGE SCALE GENOMIC DNA]</scope>
    <source>
        <strain evidence="3">Coryn-1</strain>
    </source>
</reference>
<dbReference type="OrthoDB" id="3698172at2"/>
<feature type="transmembrane region" description="Helical" evidence="1">
    <location>
        <begin position="70"/>
        <end position="87"/>
    </location>
</feature>
<feature type="transmembrane region" description="Helical" evidence="1">
    <location>
        <begin position="93"/>
        <end position="114"/>
    </location>
</feature>
<dbReference type="KEGG" id="cmd:B841_11940"/>
<name>S5T5E7_9CORY</name>
<dbReference type="Proteomes" id="UP000015388">
    <property type="component" value="Chromosome"/>
</dbReference>
<accession>S5T5E7</accession>
<protein>
    <recommendedName>
        <fullName evidence="4">Integral membrane protein</fullName>
    </recommendedName>
</protein>
<gene>
    <name evidence="2" type="ORF">B841_11940</name>
</gene>
<keyword evidence="1" id="KW-0812">Transmembrane</keyword>
<dbReference type="HOGENOM" id="CLU_089113_2_0_11"/>
<dbReference type="STRING" id="1224163.B841_11940"/>
<evidence type="ECO:0000256" key="1">
    <source>
        <dbReference type="SAM" id="Phobius"/>
    </source>
</evidence>
<evidence type="ECO:0000313" key="3">
    <source>
        <dbReference type="Proteomes" id="UP000015388"/>
    </source>
</evidence>
<dbReference type="EMBL" id="CP003924">
    <property type="protein sequence ID" value="AGS35860.1"/>
    <property type="molecule type" value="Genomic_DNA"/>
</dbReference>
<dbReference type="RefSeq" id="WP_020935792.1">
    <property type="nucleotide sequence ID" value="NC_021915.1"/>
</dbReference>
<dbReference type="Pfam" id="PF11255">
    <property type="entry name" value="DUF3054"/>
    <property type="match status" value="1"/>
</dbReference>
<keyword evidence="1" id="KW-0472">Membrane</keyword>
<organism evidence="2 3">
    <name type="scientific">Corynebacterium maris DSM 45190</name>
    <dbReference type="NCBI Taxonomy" id="1224163"/>
    <lineage>
        <taxon>Bacteria</taxon>
        <taxon>Bacillati</taxon>
        <taxon>Actinomycetota</taxon>
        <taxon>Actinomycetes</taxon>
        <taxon>Mycobacteriales</taxon>
        <taxon>Corynebacteriaceae</taxon>
        <taxon>Corynebacterium</taxon>
    </lineage>
</organism>
<evidence type="ECO:0000313" key="2">
    <source>
        <dbReference type="EMBL" id="AGS35860.1"/>
    </source>
</evidence>